<dbReference type="OrthoDB" id="10510084at2759"/>
<accession>A0A3N4KYZ5</accession>
<feature type="compositionally biased region" description="Acidic residues" evidence="1">
    <location>
        <begin position="504"/>
        <end position="514"/>
    </location>
</feature>
<organism evidence="2 3">
    <name type="scientific">Morchella conica CCBAS932</name>
    <dbReference type="NCBI Taxonomy" id="1392247"/>
    <lineage>
        <taxon>Eukaryota</taxon>
        <taxon>Fungi</taxon>
        <taxon>Dikarya</taxon>
        <taxon>Ascomycota</taxon>
        <taxon>Pezizomycotina</taxon>
        <taxon>Pezizomycetes</taxon>
        <taxon>Pezizales</taxon>
        <taxon>Morchellaceae</taxon>
        <taxon>Morchella</taxon>
    </lineage>
</organism>
<feature type="region of interest" description="Disordered" evidence="1">
    <location>
        <begin position="81"/>
        <end position="187"/>
    </location>
</feature>
<dbReference type="InterPro" id="IPR013083">
    <property type="entry name" value="Znf_RING/FYVE/PHD"/>
</dbReference>
<name>A0A3N4KYZ5_9PEZI</name>
<sequence length="659" mass="73494">MTNNDERNGRNHSNWRRERSISPRDVRNRFRSRSPIGAQRGNENRAGANNRSKSQSQSRTLQQEQQRNERLRAILHRVNRESSAAREMNHGRNQAQNQAQPRAARRQNSNAARSARRVNNIPNSARTSNDWIADREQQRRGRRNNYGRVENPVVIEDDDDEQEDIPRLAPPPLLRNANLPRSAPPPLLRNDNREASIMSEHFLLDSPRARIADVAPADVAPADVAPADVAPADVAPAAAIVAPVVAPVAAPAAARVAAPVAPRAAAPVAARVPAPVPRSPIRAYAVRRRPPRLFDFAPADYIPPLDYLRPGAPVFFAGRPAPRGDDPLYPPYRGPLQQVGHNVLMERRNFGEGMFPREDYGEPPGIPYYENDLMQEAHYIYDPPARPPVAPVHAPVHAPAPAPAHPAVVAPAVRAPAVRAPAGGAPPPDRRRLQEYNVLPPVVNLGLPQEWTRIHDETLSTLLRARIEPHMARWLSITNANNRLRDARPNHHHLAPLEMFEGDDFTDAGDDNEEHDAPEVPEGDHCSTCLDRRANVQFNCHDRVGGEPHSACTRCVMEIWRTQVGMSIVERDLNPLATYLLCPMCRARVTQLTADNELGEFSEAMVAGRYVPVAEGQETEWVSVRPWMARRSQKYAKRIERQIALGGRRGARRVGWAPY</sequence>
<evidence type="ECO:0000313" key="3">
    <source>
        <dbReference type="Proteomes" id="UP000277580"/>
    </source>
</evidence>
<protein>
    <submittedName>
        <fullName evidence="2">Uncharacterized protein</fullName>
    </submittedName>
</protein>
<feature type="compositionally biased region" description="Basic and acidic residues" evidence="1">
    <location>
        <begin position="81"/>
        <end position="90"/>
    </location>
</feature>
<keyword evidence="3" id="KW-1185">Reference proteome</keyword>
<dbReference type="InParanoid" id="A0A3N4KYZ5"/>
<feature type="compositionally biased region" description="Low complexity" evidence="1">
    <location>
        <begin position="92"/>
        <end position="120"/>
    </location>
</feature>
<feature type="region of interest" description="Disordered" evidence="1">
    <location>
        <begin position="1"/>
        <end position="67"/>
    </location>
</feature>
<reference evidence="2 3" key="1">
    <citation type="journal article" date="2018" name="Nat. Ecol. Evol.">
        <title>Pezizomycetes genomes reveal the molecular basis of ectomycorrhizal truffle lifestyle.</title>
        <authorList>
            <person name="Murat C."/>
            <person name="Payen T."/>
            <person name="Noel B."/>
            <person name="Kuo A."/>
            <person name="Morin E."/>
            <person name="Chen J."/>
            <person name="Kohler A."/>
            <person name="Krizsan K."/>
            <person name="Balestrini R."/>
            <person name="Da Silva C."/>
            <person name="Montanini B."/>
            <person name="Hainaut M."/>
            <person name="Levati E."/>
            <person name="Barry K.W."/>
            <person name="Belfiori B."/>
            <person name="Cichocki N."/>
            <person name="Clum A."/>
            <person name="Dockter R.B."/>
            <person name="Fauchery L."/>
            <person name="Guy J."/>
            <person name="Iotti M."/>
            <person name="Le Tacon F."/>
            <person name="Lindquist E.A."/>
            <person name="Lipzen A."/>
            <person name="Malagnac F."/>
            <person name="Mello A."/>
            <person name="Molinier V."/>
            <person name="Miyauchi S."/>
            <person name="Poulain J."/>
            <person name="Riccioni C."/>
            <person name="Rubini A."/>
            <person name="Sitrit Y."/>
            <person name="Splivallo R."/>
            <person name="Traeger S."/>
            <person name="Wang M."/>
            <person name="Zifcakova L."/>
            <person name="Wipf D."/>
            <person name="Zambonelli A."/>
            <person name="Paolocci F."/>
            <person name="Nowrousian M."/>
            <person name="Ottonello S."/>
            <person name="Baldrian P."/>
            <person name="Spatafora J.W."/>
            <person name="Henrissat B."/>
            <person name="Nagy L.G."/>
            <person name="Aury J.M."/>
            <person name="Wincker P."/>
            <person name="Grigoriev I.V."/>
            <person name="Bonfante P."/>
            <person name="Martin F.M."/>
        </authorList>
    </citation>
    <scope>NUCLEOTIDE SEQUENCE [LARGE SCALE GENOMIC DNA]</scope>
    <source>
        <strain evidence="2 3">CCBAS932</strain>
    </source>
</reference>
<evidence type="ECO:0000313" key="2">
    <source>
        <dbReference type="EMBL" id="RPB15794.1"/>
    </source>
</evidence>
<dbReference type="AlphaFoldDB" id="A0A3N4KYZ5"/>
<evidence type="ECO:0000256" key="1">
    <source>
        <dbReference type="SAM" id="MobiDB-lite"/>
    </source>
</evidence>
<feature type="compositionally biased region" description="Polar residues" evidence="1">
    <location>
        <begin position="121"/>
        <end position="130"/>
    </location>
</feature>
<dbReference type="Gene3D" id="3.30.40.10">
    <property type="entry name" value="Zinc/RING finger domain, C3HC4 (zinc finger)"/>
    <property type="match status" value="1"/>
</dbReference>
<feature type="compositionally biased region" description="Low complexity" evidence="1">
    <location>
        <begin position="37"/>
        <end position="65"/>
    </location>
</feature>
<feature type="region of interest" description="Disordered" evidence="1">
    <location>
        <begin position="504"/>
        <end position="523"/>
    </location>
</feature>
<dbReference type="Proteomes" id="UP000277580">
    <property type="component" value="Unassembled WGS sequence"/>
</dbReference>
<gene>
    <name evidence="2" type="ORF">P167DRAFT_570976</name>
</gene>
<feature type="compositionally biased region" description="Basic and acidic residues" evidence="1">
    <location>
        <begin position="1"/>
        <end position="28"/>
    </location>
</feature>
<proteinExistence type="predicted"/>
<dbReference type="EMBL" id="ML119111">
    <property type="protein sequence ID" value="RPB15794.1"/>
    <property type="molecule type" value="Genomic_DNA"/>
</dbReference>